<dbReference type="PROSITE" id="PS00633">
    <property type="entry name" value="BROMODOMAIN_1"/>
    <property type="match status" value="1"/>
</dbReference>
<dbReference type="PANTHER" id="PTHR47809">
    <property type="entry name" value="DNA-BINDING BROMODOMAIN-CONTAINING PROTEIN"/>
    <property type="match status" value="1"/>
</dbReference>
<comment type="caution">
    <text evidence="5">The sequence shown here is derived from an EMBL/GenBank/DDBJ whole genome shotgun (WGS) entry which is preliminary data.</text>
</comment>
<evidence type="ECO:0000313" key="5">
    <source>
        <dbReference type="EMBL" id="KAL3814528.1"/>
    </source>
</evidence>
<feature type="compositionally biased region" description="Basic and acidic residues" evidence="3">
    <location>
        <begin position="803"/>
        <end position="822"/>
    </location>
</feature>
<dbReference type="SUPFAM" id="SSF47370">
    <property type="entry name" value="Bromodomain"/>
    <property type="match status" value="1"/>
</dbReference>
<proteinExistence type="predicted"/>
<name>A0ABD3RNS3_9LAMI</name>
<feature type="domain" description="Bromo" evidence="4">
    <location>
        <begin position="131"/>
        <end position="204"/>
    </location>
</feature>
<dbReference type="PROSITE" id="PS50014">
    <property type="entry name" value="BROMODOMAIN_2"/>
    <property type="match status" value="1"/>
</dbReference>
<feature type="compositionally biased region" description="Basic residues" evidence="3">
    <location>
        <begin position="1"/>
        <end position="14"/>
    </location>
</feature>
<dbReference type="EMBL" id="JBJXBP010000008">
    <property type="protein sequence ID" value="KAL3814528.1"/>
    <property type="molecule type" value="Genomic_DNA"/>
</dbReference>
<feature type="region of interest" description="Disordered" evidence="3">
    <location>
        <begin position="311"/>
        <end position="377"/>
    </location>
</feature>
<protein>
    <recommendedName>
        <fullName evidence="4">Bromo domain-containing protein</fullName>
    </recommendedName>
</protein>
<evidence type="ECO:0000313" key="6">
    <source>
        <dbReference type="Proteomes" id="UP001634393"/>
    </source>
</evidence>
<dbReference type="Gene3D" id="1.20.920.10">
    <property type="entry name" value="Bromodomain-like"/>
    <property type="match status" value="1"/>
</dbReference>
<dbReference type="InterPro" id="IPR036427">
    <property type="entry name" value="Bromodomain-like_sf"/>
</dbReference>
<evidence type="ECO:0000256" key="3">
    <source>
        <dbReference type="SAM" id="MobiDB-lite"/>
    </source>
</evidence>
<gene>
    <name evidence="5" type="ORF">ACJIZ3_015796</name>
</gene>
<evidence type="ECO:0000256" key="1">
    <source>
        <dbReference type="ARBA" id="ARBA00023117"/>
    </source>
</evidence>
<feature type="region of interest" description="Disordered" evidence="3">
    <location>
        <begin position="405"/>
        <end position="551"/>
    </location>
</feature>
<reference evidence="5 6" key="1">
    <citation type="submission" date="2024-12" db="EMBL/GenBank/DDBJ databases">
        <title>The unique morphological basis and parallel evolutionary history of personate flowers in Penstemon.</title>
        <authorList>
            <person name="Depatie T.H."/>
            <person name="Wessinger C.A."/>
        </authorList>
    </citation>
    <scope>NUCLEOTIDE SEQUENCE [LARGE SCALE GENOMIC DNA]</scope>
    <source>
        <strain evidence="5">WTNN_2</strain>
        <tissue evidence="5">Leaf</tissue>
    </source>
</reference>
<keyword evidence="1 2" id="KW-0103">Bromodomain</keyword>
<feature type="region of interest" description="Disordered" evidence="3">
    <location>
        <begin position="803"/>
        <end position="850"/>
    </location>
</feature>
<accession>A0ABD3RNS3</accession>
<feature type="region of interest" description="Disordered" evidence="3">
    <location>
        <begin position="893"/>
        <end position="948"/>
    </location>
</feature>
<evidence type="ECO:0000259" key="4">
    <source>
        <dbReference type="PROSITE" id="PS50014"/>
    </source>
</evidence>
<organism evidence="5 6">
    <name type="scientific">Penstemon smallii</name>
    <dbReference type="NCBI Taxonomy" id="265156"/>
    <lineage>
        <taxon>Eukaryota</taxon>
        <taxon>Viridiplantae</taxon>
        <taxon>Streptophyta</taxon>
        <taxon>Embryophyta</taxon>
        <taxon>Tracheophyta</taxon>
        <taxon>Spermatophyta</taxon>
        <taxon>Magnoliopsida</taxon>
        <taxon>eudicotyledons</taxon>
        <taxon>Gunneridae</taxon>
        <taxon>Pentapetalae</taxon>
        <taxon>asterids</taxon>
        <taxon>lamiids</taxon>
        <taxon>Lamiales</taxon>
        <taxon>Plantaginaceae</taxon>
        <taxon>Cheloneae</taxon>
        <taxon>Penstemon</taxon>
    </lineage>
</organism>
<dbReference type="Pfam" id="PF03004">
    <property type="entry name" value="Transposase_24"/>
    <property type="match status" value="1"/>
</dbReference>
<dbReference type="InterPro" id="IPR004252">
    <property type="entry name" value="Probable_transposase_24"/>
</dbReference>
<feature type="compositionally biased region" description="Basic and acidic residues" evidence="3">
    <location>
        <begin position="32"/>
        <end position="42"/>
    </location>
</feature>
<sequence>MKRKRGSAKRKPPKKPSGAAAAIVDPGYYSDVNKDNEGVNSRTEIEARELNTDKSNQHVGFNKPRLNNETAGSAAAKLARAITSSCTKATSDTVPLQRESIGKKQPKVSRPTPVYNTQELDDAQSVIKKIMTMNEATPFNAPVDPIALGIPDYFDIIDTPMDFGTICSKLEKGLEYRNSEDVFKDVLRIWDNCCKYNQEGSHILKIMRRVKNNFMKQWTAAGLYKDQQTISNGHLAHNPQPFVESIVRPEEAVHNYPVGSTISNSAYFQRHDSLYPHQQLSPYYSHTFKPQQMSYQCSCSMHPGHHQHDLAPQHNHCMPSHSAHHVKGNSSNQWVSETVPSLMHSYQPPPSCSHMDHPQQSTYLHQPSSSQMPPSRLQAGISPPSAGHWHLPHRESSTLHQHENAFNSGRNAGDKNYPQHHQMDPVHNQTYHSPASRMPVHHHLQSSHITGGRNIDFAGNVHMPPRTESKRGTRCPQPPLTDNTSFHQPDQLNSTPEQSSSANNMEACNPLDTFQEPGSSPSEHLHSLADNNSSKRKTQGHGLMQNQKNSPSMMNIQILPDEDIFQNQTGYPHSQPSPLCPDNNTKSKKKCGGRGPTRGYNLLRDDKPIPVVTDEQGNPVGPESRKLITYLGVLARNGNLAPLNYLDWRAVPLENKEIMWQKVQSRFVIDPMCRNWVMRSLSKKWKAFKGTLKNAHYHPHETDEERLADRDERVLPDQWAALIALWNTELSQERSARNRANRYLQKFNHATGSKSFARVREEQRAKRADGKDLSRAELFILTRTKKNGEPINVESSEVIKKLRDQEKDNDTPQESNKQHDILSEIIGPNKTGKSRCPQLGPPPSDLHKSTQSEAIKMVSEAKGEIVDIKEKMSVMEQTCAQMASQMAAMMSMMSSMQKSLPDKNAPNLAANDSGASDQSLTQQVNSRPVSRAASSRQVVISSLRWKLP</sequence>
<feature type="compositionally biased region" description="Polar residues" evidence="3">
    <location>
        <begin position="328"/>
        <end position="339"/>
    </location>
</feature>
<evidence type="ECO:0000256" key="2">
    <source>
        <dbReference type="PROSITE-ProRule" id="PRU00035"/>
    </source>
</evidence>
<feature type="region of interest" description="Disordered" evidence="3">
    <location>
        <begin position="1"/>
        <end position="42"/>
    </location>
</feature>
<dbReference type="Pfam" id="PF00439">
    <property type="entry name" value="Bromodomain"/>
    <property type="match status" value="1"/>
</dbReference>
<feature type="compositionally biased region" description="Polar residues" evidence="3">
    <location>
        <begin position="358"/>
        <end position="373"/>
    </location>
</feature>
<keyword evidence="6" id="KW-1185">Reference proteome</keyword>
<dbReference type="PANTHER" id="PTHR47809:SF2">
    <property type="entry name" value="DNA-BINDING BROMODOMAIN-CONTAINING PROTEIN"/>
    <property type="match status" value="1"/>
</dbReference>
<dbReference type="PRINTS" id="PR00503">
    <property type="entry name" value="BROMODOMAIN"/>
</dbReference>
<feature type="compositionally biased region" description="Polar residues" evidence="3">
    <location>
        <begin position="480"/>
        <end position="506"/>
    </location>
</feature>
<dbReference type="InterPro" id="IPR018359">
    <property type="entry name" value="Bromodomain_CS"/>
</dbReference>
<dbReference type="InterPro" id="IPR001487">
    <property type="entry name" value="Bromodomain"/>
</dbReference>
<dbReference type="Proteomes" id="UP001634393">
    <property type="component" value="Unassembled WGS sequence"/>
</dbReference>
<dbReference type="AlphaFoldDB" id="A0ABD3RNS3"/>
<feature type="compositionally biased region" description="Polar residues" evidence="3">
    <location>
        <begin position="566"/>
        <end position="577"/>
    </location>
</feature>
<feature type="region of interest" description="Disordered" evidence="3">
    <location>
        <begin position="566"/>
        <end position="620"/>
    </location>
</feature>
<dbReference type="SMART" id="SM00297">
    <property type="entry name" value="BROMO"/>
    <property type="match status" value="1"/>
</dbReference>
<feature type="compositionally biased region" description="Polar residues" evidence="3">
    <location>
        <begin position="913"/>
        <end position="940"/>
    </location>
</feature>